<dbReference type="EMBL" id="KQ965809">
    <property type="protein sequence ID" value="KXS11128.1"/>
    <property type="molecule type" value="Genomic_DNA"/>
</dbReference>
<accession>A0A139A3C9</accession>
<name>A0A139A3C9_GONPJ</name>
<feature type="transmembrane region" description="Helical" evidence="2">
    <location>
        <begin position="143"/>
        <end position="166"/>
    </location>
</feature>
<evidence type="ECO:0000313" key="4">
    <source>
        <dbReference type="Proteomes" id="UP000070544"/>
    </source>
</evidence>
<dbReference type="OrthoDB" id="2448307at2759"/>
<evidence type="ECO:0000256" key="1">
    <source>
        <dbReference type="SAM" id="MobiDB-lite"/>
    </source>
</evidence>
<dbReference type="Proteomes" id="UP000070544">
    <property type="component" value="Unassembled WGS sequence"/>
</dbReference>
<reference evidence="3 4" key="1">
    <citation type="journal article" date="2015" name="Genome Biol. Evol.">
        <title>Phylogenomic analyses indicate that early fungi evolved digesting cell walls of algal ancestors of land plants.</title>
        <authorList>
            <person name="Chang Y."/>
            <person name="Wang S."/>
            <person name="Sekimoto S."/>
            <person name="Aerts A.L."/>
            <person name="Choi C."/>
            <person name="Clum A."/>
            <person name="LaButti K.M."/>
            <person name="Lindquist E.A."/>
            <person name="Yee Ngan C."/>
            <person name="Ohm R.A."/>
            <person name="Salamov A.A."/>
            <person name="Grigoriev I.V."/>
            <person name="Spatafora J.W."/>
            <person name="Berbee M.L."/>
        </authorList>
    </citation>
    <scope>NUCLEOTIDE SEQUENCE [LARGE SCALE GENOMIC DNA]</scope>
    <source>
        <strain evidence="3 4">JEL478</strain>
    </source>
</reference>
<keyword evidence="2" id="KW-0812">Transmembrane</keyword>
<dbReference type="InterPro" id="IPR040410">
    <property type="entry name" value="UPF0658_Golgi"/>
</dbReference>
<dbReference type="PANTHER" id="PTHR34391:SF1">
    <property type="entry name" value="UPF0658 GOLGI APPARATUS MEMBRANE PROTEIN C1952.10C-RELATED"/>
    <property type="match status" value="1"/>
</dbReference>
<feature type="transmembrane region" description="Helical" evidence="2">
    <location>
        <begin position="178"/>
        <end position="197"/>
    </location>
</feature>
<evidence type="ECO:0000313" key="3">
    <source>
        <dbReference type="EMBL" id="KXS11128.1"/>
    </source>
</evidence>
<proteinExistence type="predicted"/>
<evidence type="ECO:0000256" key="2">
    <source>
        <dbReference type="SAM" id="Phobius"/>
    </source>
</evidence>
<protein>
    <submittedName>
        <fullName evidence="3">Uncharacterized protein</fullName>
    </submittedName>
</protein>
<keyword evidence="4" id="KW-1185">Reference proteome</keyword>
<dbReference type="AlphaFoldDB" id="A0A139A3C9"/>
<feature type="transmembrane region" description="Helical" evidence="2">
    <location>
        <begin position="112"/>
        <end position="137"/>
    </location>
</feature>
<keyword evidence="2" id="KW-0472">Membrane</keyword>
<gene>
    <name evidence="3" type="ORF">M427DRAFT_36313</name>
</gene>
<feature type="region of interest" description="Disordered" evidence="1">
    <location>
        <begin position="256"/>
        <end position="285"/>
    </location>
</feature>
<feature type="transmembrane region" description="Helical" evidence="2">
    <location>
        <begin position="217"/>
        <end position="240"/>
    </location>
</feature>
<keyword evidence="2" id="KW-1133">Transmembrane helix</keyword>
<dbReference type="GO" id="GO:0005794">
    <property type="term" value="C:Golgi apparatus"/>
    <property type="evidence" value="ECO:0007669"/>
    <property type="project" value="TreeGrafter"/>
</dbReference>
<dbReference type="PANTHER" id="PTHR34391">
    <property type="entry name" value="UPF0658 GOLGI APPARATUS MEMBRANE PROTEIN C1952.10C-RELATED"/>
    <property type="match status" value="1"/>
</dbReference>
<sequence>MSHCSLHLPIPILRYCTNSSTRLCRIYDTIQDSPTPIPTNDPTTWYAMYIVGVSYNSLETWGDRVQSLRMATCVATGLHLFGQVMLLPGIWREVKWKVFKKIGADRKMRWRYSAFNLLVVQCKVNVYFAALAGAYFISHGWWSYSHTFLIITSAGYLVHTSGLIMLRWAVQKEKFTPVIVFLFLALLIEGILMVQLVKLWPILPFTVDKYFLIREVGSFFCVFNIFLLAACMLTATVCTLNFGGGLQKFVDASASDTGKASKGSGARTETAPAVLKPTGERGLQS</sequence>
<organism evidence="3 4">
    <name type="scientific">Gonapodya prolifera (strain JEL478)</name>
    <name type="common">Monoblepharis prolifera</name>
    <dbReference type="NCBI Taxonomy" id="1344416"/>
    <lineage>
        <taxon>Eukaryota</taxon>
        <taxon>Fungi</taxon>
        <taxon>Fungi incertae sedis</taxon>
        <taxon>Chytridiomycota</taxon>
        <taxon>Chytridiomycota incertae sedis</taxon>
        <taxon>Monoblepharidomycetes</taxon>
        <taxon>Monoblepharidales</taxon>
        <taxon>Gonapodyaceae</taxon>
        <taxon>Gonapodya</taxon>
    </lineage>
</organism>